<evidence type="ECO:0000313" key="8">
    <source>
        <dbReference type="Proteomes" id="UP000199515"/>
    </source>
</evidence>
<keyword evidence="3 5" id="KW-0547">Nucleotide-binding</keyword>
<keyword evidence="4 5" id="KW-0342">GTP-binding</keyword>
<evidence type="ECO:0000256" key="2">
    <source>
        <dbReference type="ARBA" id="ARBA00022695"/>
    </source>
</evidence>
<evidence type="ECO:0000256" key="5">
    <source>
        <dbReference type="HAMAP-Rule" id="MF_02114"/>
    </source>
</evidence>
<name>A0A1H3CLV5_9PSEU</name>
<evidence type="ECO:0000313" key="7">
    <source>
        <dbReference type="EMBL" id="SDX55133.1"/>
    </source>
</evidence>
<keyword evidence="1 5" id="KW-0808">Transferase</keyword>
<keyword evidence="8" id="KW-1185">Reference proteome</keyword>
<proteinExistence type="inferred from homology"/>
<comment type="catalytic activity">
    <reaction evidence="5">
        <text>phosphoenolpyruvate + GTP + H(+) = enolpyruvoyl-2-diphospho-5'-guanosine + diphosphate</text>
        <dbReference type="Rhea" id="RHEA:30519"/>
        <dbReference type="ChEBI" id="CHEBI:15378"/>
        <dbReference type="ChEBI" id="CHEBI:33019"/>
        <dbReference type="ChEBI" id="CHEBI:37565"/>
        <dbReference type="ChEBI" id="CHEBI:58702"/>
        <dbReference type="ChEBI" id="CHEBI:143701"/>
        <dbReference type="EC" id="2.7.7.105"/>
    </reaction>
</comment>
<dbReference type="Proteomes" id="UP000199515">
    <property type="component" value="Unassembled WGS sequence"/>
</dbReference>
<reference evidence="7 8" key="1">
    <citation type="submission" date="2016-10" db="EMBL/GenBank/DDBJ databases">
        <authorList>
            <person name="de Groot N.N."/>
        </authorList>
    </citation>
    <scope>NUCLEOTIDE SEQUENCE [LARGE SCALE GENOMIC DNA]</scope>
    <source>
        <strain evidence="7 8">CPCC 202699</strain>
    </source>
</reference>
<accession>A0A1H3CLV5</accession>
<feature type="binding site" evidence="5">
    <location>
        <position position="156"/>
    </location>
    <ligand>
        <name>phosphoenolpyruvate</name>
        <dbReference type="ChEBI" id="CHEBI:58702"/>
    </ligand>
</feature>
<dbReference type="Pfam" id="PF01983">
    <property type="entry name" value="CofC"/>
    <property type="match status" value="1"/>
</dbReference>
<dbReference type="SUPFAM" id="SSF53448">
    <property type="entry name" value="Nucleotide-diphospho-sugar transferases"/>
    <property type="match status" value="1"/>
</dbReference>
<dbReference type="InterPro" id="IPR002835">
    <property type="entry name" value="CofC"/>
</dbReference>
<keyword evidence="2 5" id="KW-0548">Nucleotidyltransferase</keyword>
<evidence type="ECO:0000256" key="3">
    <source>
        <dbReference type="ARBA" id="ARBA00022741"/>
    </source>
</evidence>
<dbReference type="UniPathway" id="UPA00071"/>
<dbReference type="GO" id="GO:0043814">
    <property type="term" value="F:phospholactate guanylyltransferase activity"/>
    <property type="evidence" value="ECO:0007669"/>
    <property type="project" value="InterPro"/>
</dbReference>
<dbReference type="Gene3D" id="3.90.550.10">
    <property type="entry name" value="Spore Coat Polysaccharide Biosynthesis Protein SpsA, Chain A"/>
    <property type="match status" value="1"/>
</dbReference>
<comment type="function">
    <text evidence="5">Guanylyltransferase that catalyzes the activation of phosphoenolpyruvate (PEP) as enolpyruvoyl-2-diphospho-5'-guanosine, via the condensation of PEP with GTP. It is involved in the biosynthesis of coenzyme F420, a hydride carrier cofactor.</text>
</comment>
<dbReference type="PANTHER" id="PTHR40392:SF1">
    <property type="entry name" value="2-PHOSPHO-L-LACTATE GUANYLYLTRANSFERASE"/>
    <property type="match status" value="1"/>
</dbReference>
<dbReference type="OrthoDB" id="9151145at2"/>
<comment type="similarity">
    <text evidence="5">Belongs to the CofC family.</text>
</comment>
<dbReference type="NCBIfam" id="TIGR03552">
    <property type="entry name" value="F420_cofC"/>
    <property type="match status" value="1"/>
</dbReference>
<dbReference type="GO" id="GO:0005525">
    <property type="term" value="F:GTP binding"/>
    <property type="evidence" value="ECO:0007669"/>
    <property type="project" value="UniProtKB-KW"/>
</dbReference>
<gene>
    <name evidence="5" type="primary">fbiD</name>
    <name evidence="7" type="ORF">SAMN05421504_10381</name>
</gene>
<comment type="pathway">
    <text evidence="5">Cofactor biosynthesis; coenzyme F420 biosynthesis.</text>
</comment>
<evidence type="ECO:0000256" key="6">
    <source>
        <dbReference type="SAM" id="MobiDB-lite"/>
    </source>
</evidence>
<dbReference type="AlphaFoldDB" id="A0A1H3CLV5"/>
<evidence type="ECO:0000256" key="1">
    <source>
        <dbReference type="ARBA" id="ARBA00022679"/>
    </source>
</evidence>
<feature type="binding site" evidence="5">
    <location>
        <position position="159"/>
    </location>
    <ligand>
        <name>phosphoenolpyruvate</name>
        <dbReference type="ChEBI" id="CHEBI:58702"/>
    </ligand>
</feature>
<dbReference type="STRING" id="589385.SAMN05421504_10381"/>
<protein>
    <recommendedName>
        <fullName evidence="5">Phosphoenolpyruvate guanylyltransferase</fullName>
        <shortName evidence="5">PEP guanylyltransferase</shortName>
        <ecNumber evidence="5">2.7.7.105</ecNumber>
    </recommendedName>
</protein>
<dbReference type="HAMAP" id="MF_02114">
    <property type="entry name" value="CofC"/>
    <property type="match status" value="1"/>
</dbReference>
<dbReference type="GO" id="GO:0052645">
    <property type="term" value="P:F420-0 metabolic process"/>
    <property type="evidence" value="ECO:0007669"/>
    <property type="project" value="UniProtKB-UniRule"/>
</dbReference>
<organism evidence="7 8">
    <name type="scientific">Amycolatopsis xylanica</name>
    <dbReference type="NCBI Taxonomy" id="589385"/>
    <lineage>
        <taxon>Bacteria</taxon>
        <taxon>Bacillati</taxon>
        <taxon>Actinomycetota</taxon>
        <taxon>Actinomycetes</taxon>
        <taxon>Pseudonocardiales</taxon>
        <taxon>Pseudonocardiaceae</taxon>
        <taxon>Amycolatopsis</taxon>
    </lineage>
</organism>
<feature type="binding site" evidence="5">
    <location>
        <position position="140"/>
    </location>
    <ligand>
        <name>phosphoenolpyruvate</name>
        <dbReference type="ChEBI" id="CHEBI:58702"/>
    </ligand>
</feature>
<evidence type="ECO:0000256" key="4">
    <source>
        <dbReference type="ARBA" id="ARBA00023134"/>
    </source>
</evidence>
<sequence length="210" mass="21465">MDLVVPLKPPRDGKSRLRGALTSPGDDVHHAELVLALALDTLTAATAAPGVRRVLVVAADPEAIESVKSLSVEIVAEPGAGGLNAAYQYGESVLRAGDPNVIVGALQADLPALRAVDLGAAIALAGGRRAFSPDRQGTGTTFLISAPGLPLDPLFGVGSAGRHANSGALTLDARLSLRSDVDTADDLLEARLLGVGEHTKAILDRHCSPL</sequence>
<dbReference type="PANTHER" id="PTHR40392">
    <property type="entry name" value="2-PHOSPHO-L-LACTATE GUANYLYLTRANSFERASE"/>
    <property type="match status" value="1"/>
</dbReference>
<dbReference type="EC" id="2.7.7.105" evidence="5"/>
<dbReference type="InterPro" id="IPR029044">
    <property type="entry name" value="Nucleotide-diphossugar_trans"/>
</dbReference>
<dbReference type="EMBL" id="FNON01000003">
    <property type="protein sequence ID" value="SDX55133.1"/>
    <property type="molecule type" value="Genomic_DNA"/>
</dbReference>
<feature type="region of interest" description="Disordered" evidence="6">
    <location>
        <begin position="1"/>
        <end position="23"/>
    </location>
</feature>